<dbReference type="PANTHER" id="PTHR12606:SF136">
    <property type="entry name" value="ULP1 PROTEASE FAMILY PROTEIN"/>
    <property type="match status" value="1"/>
</dbReference>
<dbReference type="Gene3D" id="3.40.395.10">
    <property type="entry name" value="Adenoviral Proteinase, Chain A"/>
    <property type="match status" value="1"/>
</dbReference>
<name>A0A5H2XJ67_PRUDU</name>
<keyword evidence="2" id="KW-0645">Protease</keyword>
<keyword evidence="4" id="KW-0788">Thiol protease</keyword>
<evidence type="ECO:0000256" key="2">
    <source>
        <dbReference type="ARBA" id="ARBA00022670"/>
    </source>
</evidence>
<evidence type="ECO:0000259" key="5">
    <source>
        <dbReference type="PROSITE" id="PS50600"/>
    </source>
</evidence>
<dbReference type="PROSITE" id="PS50600">
    <property type="entry name" value="ULP_PROTEASE"/>
    <property type="match status" value="1"/>
</dbReference>
<organism evidence="6">
    <name type="scientific">Prunus dulcis</name>
    <name type="common">Almond</name>
    <name type="synonym">Amygdalus dulcis</name>
    <dbReference type="NCBI Taxonomy" id="3755"/>
    <lineage>
        <taxon>Eukaryota</taxon>
        <taxon>Viridiplantae</taxon>
        <taxon>Streptophyta</taxon>
        <taxon>Embryophyta</taxon>
        <taxon>Tracheophyta</taxon>
        <taxon>Spermatophyta</taxon>
        <taxon>Magnoliopsida</taxon>
        <taxon>eudicotyledons</taxon>
        <taxon>Gunneridae</taxon>
        <taxon>Pentapetalae</taxon>
        <taxon>rosids</taxon>
        <taxon>fabids</taxon>
        <taxon>Rosales</taxon>
        <taxon>Rosaceae</taxon>
        <taxon>Amygdaloideae</taxon>
        <taxon>Amygdaleae</taxon>
        <taxon>Prunus</taxon>
    </lineage>
</organism>
<dbReference type="PANTHER" id="PTHR12606">
    <property type="entry name" value="SENTRIN/SUMO-SPECIFIC PROTEASE"/>
    <property type="match status" value="1"/>
</dbReference>
<feature type="non-terminal residue" evidence="6">
    <location>
        <position position="1"/>
    </location>
</feature>
<dbReference type="GO" id="GO:0016929">
    <property type="term" value="F:deSUMOylase activity"/>
    <property type="evidence" value="ECO:0007669"/>
    <property type="project" value="TreeGrafter"/>
</dbReference>
<gene>
    <name evidence="6" type="ORF">Prudu_352S000100</name>
</gene>
<evidence type="ECO:0000313" key="6">
    <source>
        <dbReference type="EMBL" id="BBN68258.1"/>
    </source>
</evidence>
<keyword evidence="3" id="KW-0378">Hydrolase</keyword>
<accession>A0A5H2XJ67</accession>
<sequence length="502" mass="55866">VEAVTAVMETQVPGDGAEPSAAMVVEEAEMAALVPHLEVHEAAEQAQSEKLPTPEDVAGCDEICQRVMKLLEDWKITKSMPSGGSMNPPSLPTVTMAGDEEGSSSVEKKEVEGKGCRQKCPAQTLLSPFTDPLRKKRMMSVSAVTATPPCFDPSKSCPLKIAEVQLESFSVGADFFYRLVDETEWISSRHLDMATFLIRKRQLSHPLVFGTDWTTADCCLQQFLEPFKPTAKKRGSKKAAASNTVDLPPSKLKNIHHFVRGTWQHGYAQAWTKVRKVYFPYNLKGSHWVAIEIDFVRHTATVYDSYVAFTKRSKLVTLLHPISDTLARVLYDMHFYDDSEVEEVKQKGLTMSMYTPFSVCSIADVPQQRDGSNFPTYWPHSTSCGILTVKFIEHLSAGISVDKVDPLKIKYYRLKLAIEGLRGRHIYEGILAPSGVRMGLKFSDLMYVTKRSMNAAVSKLHKLLESVTEAIAFLSSEVFPVIQLKISRLILGMAEQVLGGHT</sequence>
<reference evidence="6" key="1">
    <citation type="journal article" date="2019" name="Science">
        <title>Mutation of a bHLH transcription factor allowed almond domestication.</title>
        <authorList>
            <person name="Sanchez-Perez R."/>
            <person name="Pavan S."/>
            <person name="Mazzeo R."/>
            <person name="Moldovan C."/>
            <person name="Aiese Cigliano R."/>
            <person name="Del Cueto J."/>
            <person name="Ricciardi F."/>
            <person name="Lotti C."/>
            <person name="Ricciardi L."/>
            <person name="Dicenta F."/>
            <person name="Lopez-Marques R.L."/>
            <person name="Lindberg Moller B."/>
        </authorList>
    </citation>
    <scope>NUCLEOTIDE SEQUENCE</scope>
</reference>
<dbReference type="GO" id="GO:0016926">
    <property type="term" value="P:protein desumoylation"/>
    <property type="evidence" value="ECO:0007669"/>
    <property type="project" value="TreeGrafter"/>
</dbReference>
<dbReference type="InterPro" id="IPR003653">
    <property type="entry name" value="Peptidase_C48_C"/>
</dbReference>
<protein>
    <recommendedName>
        <fullName evidence="5">Ubiquitin-like protease family profile domain-containing protein</fullName>
    </recommendedName>
</protein>
<evidence type="ECO:0000256" key="3">
    <source>
        <dbReference type="ARBA" id="ARBA00022801"/>
    </source>
</evidence>
<dbReference type="InterPro" id="IPR038765">
    <property type="entry name" value="Papain-like_cys_pep_sf"/>
</dbReference>
<dbReference type="Pfam" id="PF02902">
    <property type="entry name" value="Peptidase_C48"/>
    <property type="match status" value="1"/>
</dbReference>
<dbReference type="EMBL" id="AP020689">
    <property type="protein sequence ID" value="BBN68258.1"/>
    <property type="molecule type" value="Genomic_DNA"/>
</dbReference>
<evidence type="ECO:0000256" key="1">
    <source>
        <dbReference type="ARBA" id="ARBA00005234"/>
    </source>
</evidence>
<evidence type="ECO:0000256" key="4">
    <source>
        <dbReference type="ARBA" id="ARBA00022807"/>
    </source>
</evidence>
<comment type="similarity">
    <text evidence="1">Belongs to the peptidase C48 family.</text>
</comment>
<proteinExistence type="inferred from homology"/>
<dbReference type="SUPFAM" id="SSF54001">
    <property type="entry name" value="Cysteine proteinases"/>
    <property type="match status" value="1"/>
</dbReference>
<dbReference type="AlphaFoldDB" id="A0A5H2XJ67"/>
<dbReference type="GO" id="GO:0005634">
    <property type="term" value="C:nucleus"/>
    <property type="evidence" value="ECO:0007669"/>
    <property type="project" value="TreeGrafter"/>
</dbReference>
<feature type="domain" description="Ubiquitin-like protease family profile" evidence="5">
    <location>
        <begin position="169"/>
        <end position="395"/>
    </location>
</feature>
<dbReference type="GO" id="GO:0006508">
    <property type="term" value="P:proteolysis"/>
    <property type="evidence" value="ECO:0007669"/>
    <property type="project" value="UniProtKB-KW"/>
</dbReference>